<feature type="transmembrane region" description="Helical" evidence="1">
    <location>
        <begin position="50"/>
        <end position="69"/>
    </location>
</feature>
<keyword evidence="1" id="KW-0472">Membrane</keyword>
<reference evidence="2 3" key="1">
    <citation type="journal article" date="2019" name="Sci. Transl. Med.">
        <title>Quorum sensing between bacterial species on the skin protects against epidermal injury in atopic dermatitis.</title>
        <authorList>
            <person name="Williams M.R."/>
        </authorList>
    </citation>
    <scope>NUCLEOTIDE SEQUENCE [LARGE SCALE GENOMIC DNA]</scope>
    <source>
        <strain evidence="2 3">H8</strain>
    </source>
</reference>
<dbReference type="PANTHER" id="PTHR43373">
    <property type="entry name" value="NA(+)/H(+) ANTIPORTER SUBUNIT"/>
    <property type="match status" value="1"/>
</dbReference>
<sequence>AMIFAVMLPVIFFIPNTFTHPIVLPALRNVTNLGIQVDKMAPHVSQWHGINLPLIFSIIVIILGIILATKVNWKVLTHRLIKTASITNSYRKAYSVFEHYAGCSIRGVMTNRLNYYNVITLLVFSLFVAYGFLRVGFPKLHL</sequence>
<dbReference type="InterPro" id="IPR050616">
    <property type="entry name" value="CPA3_Na-H_Antiporter_A"/>
</dbReference>
<dbReference type="PANTHER" id="PTHR43373:SF1">
    <property type="entry name" value="NA(+)_H(+) ANTIPORTER SUBUNIT A"/>
    <property type="match status" value="1"/>
</dbReference>
<evidence type="ECO:0000313" key="3">
    <source>
        <dbReference type="Proteomes" id="UP000291949"/>
    </source>
</evidence>
<dbReference type="AlphaFoldDB" id="A0A7Z8E1H4"/>
<feature type="non-terminal residue" evidence="2">
    <location>
        <position position="142"/>
    </location>
</feature>
<dbReference type="Proteomes" id="UP000291949">
    <property type="component" value="Unassembled WGS sequence"/>
</dbReference>
<evidence type="ECO:0000313" key="2">
    <source>
        <dbReference type="EMBL" id="TBW68468.1"/>
    </source>
</evidence>
<keyword evidence="1" id="KW-0812">Transmembrane</keyword>
<organism evidence="2 3">
    <name type="scientific">Staphylococcus capitis</name>
    <dbReference type="NCBI Taxonomy" id="29388"/>
    <lineage>
        <taxon>Bacteria</taxon>
        <taxon>Bacillati</taxon>
        <taxon>Bacillota</taxon>
        <taxon>Bacilli</taxon>
        <taxon>Bacillales</taxon>
        <taxon>Staphylococcaceae</taxon>
        <taxon>Staphylococcus</taxon>
    </lineage>
</organism>
<feature type="non-terminal residue" evidence="2">
    <location>
        <position position="1"/>
    </location>
</feature>
<proteinExistence type="predicted"/>
<name>A0A7Z8E1H4_STACP</name>
<comment type="caution">
    <text evidence="2">The sequence shown here is derived from an EMBL/GenBank/DDBJ whole genome shotgun (WGS) entry which is preliminary data.</text>
</comment>
<evidence type="ECO:0000256" key="1">
    <source>
        <dbReference type="SAM" id="Phobius"/>
    </source>
</evidence>
<protein>
    <submittedName>
        <fullName evidence="2">Cation:proton antiporter</fullName>
    </submittedName>
</protein>
<dbReference type="EMBL" id="SCHC01000563">
    <property type="protein sequence ID" value="TBW68468.1"/>
    <property type="molecule type" value="Genomic_DNA"/>
</dbReference>
<keyword evidence="1" id="KW-1133">Transmembrane helix</keyword>
<feature type="transmembrane region" description="Helical" evidence="1">
    <location>
        <begin position="115"/>
        <end position="133"/>
    </location>
</feature>
<accession>A0A7Z8E1H4</accession>
<gene>
    <name evidence="2" type="ORF">EQ811_15540</name>
</gene>